<comment type="caution">
    <text evidence="1">The sequence shown here is derived from an EMBL/GenBank/DDBJ whole genome shotgun (WGS) entry which is preliminary data.</text>
</comment>
<evidence type="ECO:0000313" key="3">
    <source>
        <dbReference type="Proteomes" id="UP000051645"/>
    </source>
</evidence>
<dbReference type="SUPFAM" id="SSF57884">
    <property type="entry name" value="Ada DNA repair protein, N-terminal domain (N-Ada 10)"/>
    <property type="match status" value="1"/>
</dbReference>
<dbReference type="STRING" id="81857.IV38_GL000476"/>
<gene>
    <name evidence="1" type="ORF">IV38_GL000476</name>
    <name evidence="2" type="ORF">IV40_GL000192</name>
</gene>
<dbReference type="EMBL" id="JQAT01000001">
    <property type="protein sequence ID" value="KRN29590.1"/>
    <property type="molecule type" value="Genomic_DNA"/>
</dbReference>
<dbReference type="RefSeq" id="WP_057768496.1">
    <property type="nucleotide sequence ID" value="NZ_JQAT01000001.1"/>
</dbReference>
<reference evidence="3 4" key="1">
    <citation type="journal article" date="2015" name="Genome Announc.">
        <title>Expanding the biotechnology potential of lactobacilli through comparative genomics of 213 strains and associated genera.</title>
        <authorList>
            <person name="Sun Z."/>
            <person name="Harris H.M."/>
            <person name="McCann A."/>
            <person name="Guo C."/>
            <person name="Argimon S."/>
            <person name="Zhang W."/>
            <person name="Yang X."/>
            <person name="Jeffery I.B."/>
            <person name="Cooney J.C."/>
            <person name="Kagawa T.F."/>
            <person name="Liu W."/>
            <person name="Song Y."/>
            <person name="Salvetti E."/>
            <person name="Wrobel A."/>
            <person name="Rasinkangas P."/>
            <person name="Parkhill J."/>
            <person name="Rea M.C."/>
            <person name="O'Sullivan O."/>
            <person name="Ritari J."/>
            <person name="Douillard F.P."/>
            <person name="Paul Ross R."/>
            <person name="Yang R."/>
            <person name="Briner A.E."/>
            <person name="Felis G.E."/>
            <person name="de Vos W.M."/>
            <person name="Barrangou R."/>
            <person name="Klaenhammer T.R."/>
            <person name="Caufield P.W."/>
            <person name="Cui Y."/>
            <person name="Zhang H."/>
            <person name="O'Toole P.W."/>
        </authorList>
    </citation>
    <scope>NUCLEOTIDE SEQUENCE [LARGE SCALE GENOMIC DNA]</scope>
    <source>
        <strain evidence="1 4">ATCC BAA-66</strain>
        <strain evidence="2 3">DSM 13344</strain>
    </source>
</reference>
<proteinExistence type="predicted"/>
<keyword evidence="3" id="KW-1185">Reference proteome</keyword>
<dbReference type="EMBL" id="JQAZ01000001">
    <property type="protein sequence ID" value="KRN33880.1"/>
    <property type="molecule type" value="Genomic_DNA"/>
</dbReference>
<sequence>MKRFFKWLTRILLGTTLAFVGFKGLTRWLDRHVVSDYWPEPKAPEPKRLPAPTYERQVPLMTQVAATVSAPTQETTSAPAVPDTAADLFEPEATVPVAQIVGNQNTHIYHDSTQKSYTSACKSPNAVFFDTETDAQAAGYRRAKR</sequence>
<dbReference type="PATRIC" id="fig|81857.3.peg.480"/>
<evidence type="ECO:0000313" key="4">
    <source>
        <dbReference type="Proteomes" id="UP000051751"/>
    </source>
</evidence>
<evidence type="ECO:0000313" key="1">
    <source>
        <dbReference type="EMBL" id="KRN29590.1"/>
    </source>
</evidence>
<evidence type="ECO:0000313" key="2">
    <source>
        <dbReference type="EMBL" id="KRN33880.1"/>
    </source>
</evidence>
<accession>A0A0R2FPL6</accession>
<dbReference type="Gene3D" id="3.40.10.10">
    <property type="entry name" value="DNA Methylphosphotriester Repair Domain"/>
    <property type="match status" value="1"/>
</dbReference>
<evidence type="ECO:0008006" key="5">
    <source>
        <dbReference type="Google" id="ProtNLM"/>
    </source>
</evidence>
<organism evidence="1 4">
    <name type="scientific">Lactobacillus selangorensis</name>
    <dbReference type="NCBI Taxonomy" id="81857"/>
    <lineage>
        <taxon>Bacteria</taxon>
        <taxon>Bacillati</taxon>
        <taxon>Bacillota</taxon>
        <taxon>Bacilli</taxon>
        <taxon>Lactobacillales</taxon>
        <taxon>Lactobacillaceae</taxon>
        <taxon>Lactobacillus</taxon>
    </lineage>
</organism>
<protein>
    <recommendedName>
        <fullName evidence="5">Ada DNA repair metal-binding domain-containing protein</fullName>
    </recommendedName>
</protein>
<dbReference type="AlphaFoldDB" id="A0A0R2FPL6"/>
<dbReference type="OrthoDB" id="2292214at2"/>
<name>A0A0R2FPL6_9LACO</name>
<dbReference type="InterPro" id="IPR035451">
    <property type="entry name" value="Ada-like_dom_sf"/>
</dbReference>
<dbReference type="Proteomes" id="UP000051645">
    <property type="component" value="Unassembled WGS sequence"/>
</dbReference>
<dbReference type="Proteomes" id="UP000051751">
    <property type="component" value="Unassembled WGS sequence"/>
</dbReference>